<protein>
    <submittedName>
        <fullName evidence="3">Transcriptional activator of morphogenic pathway</fullName>
    </submittedName>
</protein>
<accession>F7WZL0</accession>
<dbReference type="OrthoDB" id="9801469at2"/>
<dbReference type="InterPro" id="IPR002634">
    <property type="entry name" value="BolA"/>
</dbReference>
<evidence type="ECO:0000256" key="2">
    <source>
        <dbReference type="RuleBase" id="RU003860"/>
    </source>
</evidence>
<keyword evidence="4" id="KW-1185">Reference proteome</keyword>
<proteinExistence type="inferred from homology"/>
<gene>
    <name evidence="3" type="primary">bolA</name>
    <name evidence="3" type="ORF">BCTU_306</name>
</gene>
<dbReference type="Proteomes" id="UP000006811">
    <property type="component" value="Chromosome"/>
</dbReference>
<dbReference type="Gene3D" id="3.30.300.90">
    <property type="entry name" value="BolA-like"/>
    <property type="match status" value="1"/>
</dbReference>
<dbReference type="InterPro" id="IPR036065">
    <property type="entry name" value="BolA-like_sf"/>
</dbReference>
<dbReference type="AlphaFoldDB" id="F7WZL0"/>
<dbReference type="eggNOG" id="COG0271">
    <property type="taxonomic scope" value="Bacteria"/>
</dbReference>
<evidence type="ECO:0000313" key="3">
    <source>
        <dbReference type="EMBL" id="AEH39877.1"/>
    </source>
</evidence>
<dbReference type="PANTHER" id="PTHR46229">
    <property type="entry name" value="BOLA TRANSCRIPTION REGULATOR"/>
    <property type="match status" value="1"/>
</dbReference>
<dbReference type="InterPro" id="IPR050961">
    <property type="entry name" value="BolA/IbaG_stress_morph_reg"/>
</dbReference>
<name>F7WZL0_9GAMM</name>
<evidence type="ECO:0000313" key="4">
    <source>
        <dbReference type="Proteomes" id="UP000006811"/>
    </source>
</evidence>
<organism evidence="3 4">
    <name type="scientific">Buchnera aphidicola</name>
    <name type="common">Cinara tujafilina</name>
    <dbReference type="NCBI Taxonomy" id="261317"/>
    <lineage>
        <taxon>Bacteria</taxon>
        <taxon>Pseudomonadati</taxon>
        <taxon>Pseudomonadota</taxon>
        <taxon>Gammaproteobacteria</taxon>
        <taxon>Enterobacterales</taxon>
        <taxon>Erwiniaceae</taxon>
        <taxon>Buchnera</taxon>
    </lineage>
</organism>
<dbReference type="KEGG" id="baj:BCTU_306"/>
<dbReference type="Pfam" id="PF01722">
    <property type="entry name" value="BolA"/>
    <property type="match status" value="1"/>
</dbReference>
<comment type="similarity">
    <text evidence="1 2">Belongs to the BolA/IbaG family.</text>
</comment>
<dbReference type="PANTHER" id="PTHR46229:SF2">
    <property type="entry name" value="BOLA-LIKE PROTEIN 1"/>
    <property type="match status" value="1"/>
</dbReference>
<dbReference type="EMBL" id="CP001817">
    <property type="protein sequence ID" value="AEH39877.1"/>
    <property type="molecule type" value="Genomic_DNA"/>
</dbReference>
<sequence>MKELIYKKNKKKINIFYFKIYNDTKKHILKNTIKKHYRIIIVSKIFHNLSLIHRHKKIYSILYKYIPHKIYSLQIYAYSTKEWSILPKKIHRVIQCSKKLYKKDNQN</sequence>
<dbReference type="HOGENOM" id="CLU_109462_3_1_6"/>
<dbReference type="STRING" id="261317.BCTU_306"/>
<dbReference type="SUPFAM" id="SSF82657">
    <property type="entry name" value="BolA-like"/>
    <property type="match status" value="1"/>
</dbReference>
<reference evidence="3 4" key="1">
    <citation type="journal article" date="2011" name="Appl. Environ. Microbiol.">
        <title>The genome of Buchnera aphidicola from the aphid Cinara tujafilina provides new clues about the evolutionary history of metabolic losses in bacterial endosymbionts.</title>
        <authorList>
            <person name="Lamelas A."/>
            <person name="Gosalbes M.J."/>
            <person name="Moya A."/>
            <person name="Latorre A."/>
        </authorList>
    </citation>
    <scope>NUCLEOTIDE SEQUENCE [LARGE SCALE GENOMIC DNA]</scope>
    <source>
        <strain evidence="4">Cinara tujafilina</strain>
    </source>
</reference>
<evidence type="ECO:0000256" key="1">
    <source>
        <dbReference type="ARBA" id="ARBA00005578"/>
    </source>
</evidence>